<accession>A0A099J1Z3</accession>
<evidence type="ECO:0000259" key="5">
    <source>
        <dbReference type="PROSITE" id="PS50921"/>
    </source>
</evidence>
<dbReference type="eggNOG" id="COG2203">
    <property type="taxonomic scope" value="Bacteria"/>
</dbReference>
<dbReference type="InterPro" id="IPR012074">
    <property type="entry name" value="GAF_ANTAR"/>
</dbReference>
<dbReference type="Gene3D" id="3.30.450.40">
    <property type="match status" value="1"/>
</dbReference>
<dbReference type="STRING" id="1001240.GY21_15325"/>
<dbReference type="InterPro" id="IPR005561">
    <property type="entry name" value="ANTAR"/>
</dbReference>
<sequence>MKRTSRASLVSGAFVELADALVGEYDVLDLLRTLVDQCVVLLDASAAGVVLVDQNGQLQVLASSSEEGHIVEIMQHRAGAGPCVDAYLTGEVVTLSDIEAEGHRYPAFQMVALSQGFQSVHAIPMRLRPNTIGALNLFRTHKGVLSDEDATIGQALADVATISLLHESAARESTAVNEQLQRALNSRVFIEQAKGVIAQRNGISMEDAFKRLRQHARSRQEPMHVSAANIIDNLILI</sequence>
<dbReference type="Proteomes" id="UP000029864">
    <property type="component" value="Unassembled WGS sequence"/>
</dbReference>
<keyword evidence="2" id="KW-0418">Kinase</keyword>
<dbReference type="EMBL" id="JACHBQ010000001">
    <property type="protein sequence ID" value="MBB5641101.1"/>
    <property type="molecule type" value="Genomic_DNA"/>
</dbReference>
<dbReference type="GO" id="GO:0003723">
    <property type="term" value="F:RNA binding"/>
    <property type="evidence" value="ECO:0007669"/>
    <property type="project" value="InterPro"/>
</dbReference>
<dbReference type="SMART" id="SM01012">
    <property type="entry name" value="ANTAR"/>
    <property type="match status" value="1"/>
</dbReference>
<reference evidence="6 8" key="1">
    <citation type="submission" date="2014-08" db="EMBL/GenBank/DDBJ databases">
        <authorList>
            <person name="Sisinthy S."/>
        </authorList>
    </citation>
    <scope>NUCLEOTIDE SEQUENCE [LARGE SCALE GENOMIC DNA]</scope>
    <source>
        <strain evidence="6 8">RuG17</strain>
    </source>
</reference>
<evidence type="ECO:0000313" key="6">
    <source>
        <dbReference type="EMBL" id="KGJ72449.1"/>
    </source>
</evidence>
<proteinExistence type="predicted"/>
<dbReference type="InterPro" id="IPR029016">
    <property type="entry name" value="GAF-like_dom_sf"/>
</dbReference>
<evidence type="ECO:0000256" key="3">
    <source>
        <dbReference type="ARBA" id="ARBA00023015"/>
    </source>
</evidence>
<evidence type="ECO:0000313" key="9">
    <source>
        <dbReference type="Proteomes" id="UP000561726"/>
    </source>
</evidence>
<keyword evidence="1" id="KW-0808">Transferase</keyword>
<evidence type="ECO:0000256" key="1">
    <source>
        <dbReference type="ARBA" id="ARBA00022679"/>
    </source>
</evidence>
<dbReference type="InterPro" id="IPR003018">
    <property type="entry name" value="GAF"/>
</dbReference>
<evidence type="ECO:0000313" key="8">
    <source>
        <dbReference type="Proteomes" id="UP000029864"/>
    </source>
</evidence>
<keyword evidence="3" id="KW-0805">Transcription regulation</keyword>
<keyword evidence="8" id="KW-1185">Reference proteome</keyword>
<dbReference type="Proteomes" id="UP000561726">
    <property type="component" value="Unassembled WGS sequence"/>
</dbReference>
<dbReference type="SMART" id="SM00065">
    <property type="entry name" value="GAF"/>
    <property type="match status" value="1"/>
</dbReference>
<comment type="caution">
    <text evidence="6">The sequence shown here is derived from an EMBL/GenBank/DDBJ whole genome shotgun (WGS) entry which is preliminary data.</text>
</comment>
<dbReference type="Pfam" id="PF03861">
    <property type="entry name" value="ANTAR"/>
    <property type="match status" value="1"/>
</dbReference>
<dbReference type="SUPFAM" id="SSF55781">
    <property type="entry name" value="GAF domain-like"/>
    <property type="match status" value="1"/>
</dbReference>
<evidence type="ECO:0000313" key="7">
    <source>
        <dbReference type="EMBL" id="MBB5641101.1"/>
    </source>
</evidence>
<feature type="domain" description="ANTAR" evidence="5">
    <location>
        <begin position="170"/>
        <end position="231"/>
    </location>
</feature>
<dbReference type="PIRSF" id="PIRSF036625">
    <property type="entry name" value="GAF_ANTAR"/>
    <property type="match status" value="1"/>
</dbReference>
<dbReference type="InterPro" id="IPR036388">
    <property type="entry name" value="WH-like_DNA-bd_sf"/>
</dbReference>
<keyword evidence="4" id="KW-0804">Transcription</keyword>
<evidence type="ECO:0000256" key="2">
    <source>
        <dbReference type="ARBA" id="ARBA00022777"/>
    </source>
</evidence>
<dbReference type="RefSeq" id="WP_035837894.1">
    <property type="nucleotide sequence ID" value="NZ_JACHBQ010000001.1"/>
</dbReference>
<dbReference type="InterPro" id="IPR011006">
    <property type="entry name" value="CheY-like_superfamily"/>
</dbReference>
<dbReference type="GO" id="GO:0016301">
    <property type="term" value="F:kinase activity"/>
    <property type="evidence" value="ECO:0007669"/>
    <property type="project" value="UniProtKB-KW"/>
</dbReference>
<protein>
    <submittedName>
        <fullName evidence="6 7">Transcriptional regulator</fullName>
    </submittedName>
</protein>
<evidence type="ECO:0000256" key="4">
    <source>
        <dbReference type="ARBA" id="ARBA00023163"/>
    </source>
</evidence>
<dbReference type="SUPFAM" id="SSF52172">
    <property type="entry name" value="CheY-like"/>
    <property type="match status" value="1"/>
</dbReference>
<dbReference type="EMBL" id="JPXF01000072">
    <property type="protein sequence ID" value="KGJ72449.1"/>
    <property type="molecule type" value="Genomic_DNA"/>
</dbReference>
<reference evidence="7 9" key="2">
    <citation type="submission" date="2020-08" db="EMBL/GenBank/DDBJ databases">
        <title>Sequencing the genomes of 1000 actinobacteria strains.</title>
        <authorList>
            <person name="Klenk H.-P."/>
        </authorList>
    </citation>
    <scope>NUCLEOTIDE SEQUENCE [LARGE SCALE GENOMIC DNA]</scope>
    <source>
        <strain evidence="7 9">DSM 21065</strain>
    </source>
</reference>
<dbReference type="PROSITE" id="PS50921">
    <property type="entry name" value="ANTAR"/>
    <property type="match status" value="1"/>
</dbReference>
<dbReference type="AlphaFoldDB" id="A0A099J1Z3"/>
<name>A0A099J1Z3_9MICO</name>
<dbReference type="Pfam" id="PF13185">
    <property type="entry name" value="GAF_2"/>
    <property type="match status" value="1"/>
</dbReference>
<organism evidence="6 8">
    <name type="scientific">Cryobacterium roopkundense</name>
    <dbReference type="NCBI Taxonomy" id="1001240"/>
    <lineage>
        <taxon>Bacteria</taxon>
        <taxon>Bacillati</taxon>
        <taxon>Actinomycetota</taxon>
        <taxon>Actinomycetes</taxon>
        <taxon>Micrococcales</taxon>
        <taxon>Microbacteriaceae</taxon>
        <taxon>Cryobacterium</taxon>
    </lineage>
</organism>
<dbReference type="OrthoDB" id="3683444at2"/>
<gene>
    <name evidence="7" type="ORF">BJ997_001649</name>
    <name evidence="6" type="ORF">GY21_15325</name>
</gene>
<dbReference type="Gene3D" id="1.10.10.10">
    <property type="entry name" value="Winged helix-like DNA-binding domain superfamily/Winged helix DNA-binding domain"/>
    <property type="match status" value="1"/>
</dbReference>